<feature type="non-terminal residue" evidence="1">
    <location>
        <position position="183"/>
    </location>
</feature>
<sequence>MKHIILIITMALFIGCEPDPVIVQDAPVAVNIFETYPQLEGAWMQTNETNKTSVWTFSASNLSYGQKSEYTNTDYTKGVDSYTTCIVYELYSTLRKYLILLEIHRINDTVISFTYEGNYVAAERVELPLRNEPPRLIDYSVMEGKVYAFRSDTGEFISCHLYFQTGTLPPTFKGDIQTCNLTR</sequence>
<accession>X1DN14</accession>
<comment type="caution">
    <text evidence="1">The sequence shown here is derived from an EMBL/GenBank/DDBJ whole genome shotgun (WGS) entry which is preliminary data.</text>
</comment>
<dbReference type="AlphaFoldDB" id="X1DN14"/>
<dbReference type="EMBL" id="BART01033649">
    <property type="protein sequence ID" value="GAH09635.1"/>
    <property type="molecule type" value="Genomic_DNA"/>
</dbReference>
<reference evidence="1" key="1">
    <citation type="journal article" date="2014" name="Front. Microbiol.">
        <title>High frequency of phylogenetically diverse reductive dehalogenase-homologous genes in deep subseafloor sedimentary metagenomes.</title>
        <authorList>
            <person name="Kawai M."/>
            <person name="Futagami T."/>
            <person name="Toyoda A."/>
            <person name="Takaki Y."/>
            <person name="Nishi S."/>
            <person name="Hori S."/>
            <person name="Arai W."/>
            <person name="Tsubouchi T."/>
            <person name="Morono Y."/>
            <person name="Uchiyama I."/>
            <person name="Ito T."/>
            <person name="Fujiyama A."/>
            <person name="Inagaki F."/>
            <person name="Takami H."/>
        </authorList>
    </citation>
    <scope>NUCLEOTIDE SEQUENCE</scope>
    <source>
        <strain evidence="1">Expedition CK06-06</strain>
    </source>
</reference>
<gene>
    <name evidence="1" type="ORF">S01H4_57752</name>
</gene>
<evidence type="ECO:0000313" key="1">
    <source>
        <dbReference type="EMBL" id="GAH09635.1"/>
    </source>
</evidence>
<name>X1DN14_9ZZZZ</name>
<organism evidence="1">
    <name type="scientific">marine sediment metagenome</name>
    <dbReference type="NCBI Taxonomy" id="412755"/>
    <lineage>
        <taxon>unclassified sequences</taxon>
        <taxon>metagenomes</taxon>
        <taxon>ecological metagenomes</taxon>
    </lineage>
</organism>
<proteinExistence type="predicted"/>
<protein>
    <submittedName>
        <fullName evidence="1">Uncharacterized protein</fullName>
    </submittedName>
</protein>
<dbReference type="PROSITE" id="PS51257">
    <property type="entry name" value="PROKAR_LIPOPROTEIN"/>
    <property type="match status" value="1"/>
</dbReference>